<reference evidence="1" key="1">
    <citation type="submission" date="2015-07" db="EMBL/GenBank/DDBJ databases">
        <title>MeaNS - Measles Nucleotide Surveillance Program.</title>
        <authorList>
            <person name="Tran T."/>
            <person name="Druce J."/>
        </authorList>
    </citation>
    <scope>NUCLEOTIDE SEQUENCE</scope>
    <source>
        <strain evidence="1">UCB-OBI-ISO-001</strain>
        <tissue evidence="1">Gonad</tissue>
    </source>
</reference>
<accession>A0A0L8FNE7</accession>
<protein>
    <submittedName>
        <fullName evidence="1">Uncharacterized protein</fullName>
    </submittedName>
</protein>
<sequence>MKTCLFISIVLTKENFYISILLGSKTVETLSQRLAVAVKECNPEKIQKAINECLASGFPELEADVKKARKFLRSPQFYDAG</sequence>
<dbReference type="EMBL" id="KQ428462">
    <property type="protein sequence ID" value="KOF66158.1"/>
    <property type="molecule type" value="Genomic_DNA"/>
</dbReference>
<gene>
    <name evidence="1" type="ORF">OCBIM_22013358mg</name>
</gene>
<name>A0A0L8FNE7_OCTBM</name>
<dbReference type="AlphaFoldDB" id="A0A0L8FNE7"/>
<evidence type="ECO:0000313" key="1">
    <source>
        <dbReference type="EMBL" id="KOF66158.1"/>
    </source>
</evidence>
<proteinExistence type="predicted"/>
<organism evidence="1">
    <name type="scientific">Octopus bimaculoides</name>
    <name type="common">California two-spotted octopus</name>
    <dbReference type="NCBI Taxonomy" id="37653"/>
    <lineage>
        <taxon>Eukaryota</taxon>
        <taxon>Metazoa</taxon>
        <taxon>Spiralia</taxon>
        <taxon>Lophotrochozoa</taxon>
        <taxon>Mollusca</taxon>
        <taxon>Cephalopoda</taxon>
        <taxon>Coleoidea</taxon>
        <taxon>Octopodiformes</taxon>
        <taxon>Octopoda</taxon>
        <taxon>Incirrata</taxon>
        <taxon>Octopodidae</taxon>
        <taxon>Octopus</taxon>
    </lineage>
</organism>